<feature type="transmembrane region" description="Helical" evidence="10">
    <location>
        <begin position="62"/>
        <end position="80"/>
    </location>
</feature>
<accession>A0A927ZKI0</accession>
<comment type="pathway">
    <text evidence="10">Cofactor biosynthesis; adenosylcobalamin biosynthesis.</text>
</comment>
<proteinExistence type="inferred from homology"/>
<dbReference type="GO" id="GO:0009236">
    <property type="term" value="P:cobalamin biosynthetic process"/>
    <property type="evidence" value="ECO:0007669"/>
    <property type="project" value="UniProtKB-UniRule"/>
</dbReference>
<dbReference type="PANTHER" id="PTHR38662">
    <property type="entry name" value="COBALT TRANSPORT PROTEIN CBIN"/>
    <property type="match status" value="1"/>
</dbReference>
<evidence type="ECO:0000313" key="11">
    <source>
        <dbReference type="EMBL" id="MBE6060329.1"/>
    </source>
</evidence>
<keyword evidence="9 10" id="KW-0170">Cobalt</keyword>
<keyword evidence="3 10" id="KW-1003">Cell membrane</keyword>
<comment type="subcellular location">
    <subcellularLocation>
        <location evidence="10">Cell membrane</location>
        <topology evidence="10">Multi-pass membrane protein</topology>
    </subcellularLocation>
</comment>
<sequence length="103" mass="10981">MKKNIGLILLCIAIVVGSLFLGRNGEFNGADGEIEVKIQELNGDYEPWAAPMWEPPSGEIESFLFCLQAAIGAGFIGYYIGVKKGASKNKGAKTNVGGKVKEC</sequence>
<comment type="caution">
    <text evidence="10">Lacks conserved residue(s) required for the propagation of feature annotation.</text>
</comment>
<dbReference type="EMBL" id="SVCM01000101">
    <property type="protein sequence ID" value="MBE6060329.1"/>
    <property type="molecule type" value="Genomic_DNA"/>
</dbReference>
<dbReference type="RefSeq" id="WP_051823852.1">
    <property type="nucleotide sequence ID" value="NZ_JBQHQR010000002.1"/>
</dbReference>
<dbReference type="Proteomes" id="UP000768462">
    <property type="component" value="Unassembled WGS sequence"/>
</dbReference>
<dbReference type="PANTHER" id="PTHR38662:SF1">
    <property type="entry name" value="COBALT TRANSPORT PROTEIN CBIN"/>
    <property type="match status" value="1"/>
</dbReference>
<keyword evidence="5 10" id="KW-0812">Transmembrane</keyword>
<name>A0A927ZKI0_9CLOT</name>
<comment type="caution">
    <text evidence="11">The sequence shown here is derived from an EMBL/GenBank/DDBJ whole genome shotgun (WGS) entry which is preliminary data.</text>
</comment>
<dbReference type="NCBIfam" id="NF002780">
    <property type="entry name" value="PRK02898.1"/>
    <property type="match status" value="1"/>
</dbReference>
<evidence type="ECO:0000256" key="10">
    <source>
        <dbReference type="HAMAP-Rule" id="MF_00330"/>
    </source>
</evidence>
<protein>
    <recommendedName>
        <fullName evidence="10">Cobalt transport protein CbiN</fullName>
    </recommendedName>
    <alternativeName>
        <fullName evidence="10">Energy-coupling factor transporter probable substrate-capture protein CbiN</fullName>
        <shortName evidence="10">ECF transporter S component CbiN</shortName>
    </alternativeName>
</protein>
<organism evidence="11 12">
    <name type="scientific">Clostridium sulfidigenes</name>
    <dbReference type="NCBI Taxonomy" id="318464"/>
    <lineage>
        <taxon>Bacteria</taxon>
        <taxon>Bacillati</taxon>
        <taxon>Bacillota</taxon>
        <taxon>Clostridia</taxon>
        <taxon>Eubacteriales</taxon>
        <taxon>Clostridiaceae</taxon>
        <taxon>Clostridium</taxon>
    </lineage>
</organism>
<evidence type="ECO:0000256" key="8">
    <source>
        <dbReference type="ARBA" id="ARBA00023136"/>
    </source>
</evidence>
<evidence type="ECO:0000256" key="1">
    <source>
        <dbReference type="ARBA" id="ARBA00022426"/>
    </source>
</evidence>
<comment type="similarity">
    <text evidence="10">Belongs to the CbiN family.</text>
</comment>
<dbReference type="GO" id="GO:0005886">
    <property type="term" value="C:plasma membrane"/>
    <property type="evidence" value="ECO:0007669"/>
    <property type="project" value="UniProtKB-SubCell"/>
</dbReference>
<keyword evidence="7 10" id="KW-0406">Ion transport</keyword>
<gene>
    <name evidence="10" type="primary">cbiN</name>
    <name evidence="11" type="ORF">E7215_09180</name>
</gene>
<evidence type="ECO:0000256" key="3">
    <source>
        <dbReference type="ARBA" id="ARBA00022475"/>
    </source>
</evidence>
<keyword evidence="1 10" id="KW-0171">Cobalt transport</keyword>
<evidence type="ECO:0000256" key="5">
    <source>
        <dbReference type="ARBA" id="ARBA00022692"/>
    </source>
</evidence>
<evidence type="ECO:0000256" key="6">
    <source>
        <dbReference type="ARBA" id="ARBA00022989"/>
    </source>
</evidence>
<dbReference type="GO" id="GO:0015087">
    <property type="term" value="F:cobalt ion transmembrane transporter activity"/>
    <property type="evidence" value="ECO:0007669"/>
    <property type="project" value="UniProtKB-UniRule"/>
</dbReference>
<dbReference type="HAMAP" id="MF_00330">
    <property type="entry name" value="CbiN"/>
    <property type="match status" value="1"/>
</dbReference>
<dbReference type="AlphaFoldDB" id="A0A927ZKI0"/>
<evidence type="ECO:0000313" key="12">
    <source>
        <dbReference type="Proteomes" id="UP000768462"/>
    </source>
</evidence>
<keyword evidence="2 10" id="KW-0813">Transport</keyword>
<keyword evidence="8 10" id="KW-0472">Membrane</keyword>
<comment type="function">
    <text evidence="10">Part of the energy-coupling factor (ECF) transporter complex CbiMNOQ involved in cobalt import.</text>
</comment>
<comment type="subunit">
    <text evidence="10">Forms an energy-coupling factor (ECF) transporter complex composed of an ATP-binding protein (A component, CbiO), a transmembrane protein (T component, CbiQ) and 2 possible substrate-capture proteins (S components, CbiM and CbiN) of unknown stoichimetry.</text>
</comment>
<reference evidence="11" key="1">
    <citation type="submission" date="2019-04" db="EMBL/GenBank/DDBJ databases">
        <title>Evolution of Biomass-Degrading Anaerobic Consortia Revealed by Metagenomics.</title>
        <authorList>
            <person name="Peng X."/>
        </authorList>
    </citation>
    <scope>NUCLEOTIDE SEQUENCE</scope>
    <source>
        <strain evidence="11">SIG254</strain>
    </source>
</reference>
<dbReference type="InterPro" id="IPR003705">
    <property type="entry name" value="CbiN"/>
</dbReference>
<evidence type="ECO:0000256" key="4">
    <source>
        <dbReference type="ARBA" id="ARBA00022573"/>
    </source>
</evidence>
<evidence type="ECO:0000256" key="7">
    <source>
        <dbReference type="ARBA" id="ARBA00023065"/>
    </source>
</evidence>
<evidence type="ECO:0000256" key="9">
    <source>
        <dbReference type="ARBA" id="ARBA00023285"/>
    </source>
</evidence>
<evidence type="ECO:0000256" key="2">
    <source>
        <dbReference type="ARBA" id="ARBA00022448"/>
    </source>
</evidence>
<keyword evidence="4 10" id="KW-0169">Cobalamin biosynthesis</keyword>
<dbReference type="Pfam" id="PF02553">
    <property type="entry name" value="CbiN"/>
    <property type="match status" value="1"/>
</dbReference>
<keyword evidence="6 10" id="KW-1133">Transmembrane helix</keyword>